<gene>
    <name evidence="1" type="ORF">S01H1_83151</name>
</gene>
<reference evidence="1" key="1">
    <citation type="journal article" date="2014" name="Front. Microbiol.">
        <title>High frequency of phylogenetically diverse reductive dehalogenase-homologous genes in deep subseafloor sedimentary metagenomes.</title>
        <authorList>
            <person name="Kawai M."/>
            <person name="Futagami T."/>
            <person name="Toyoda A."/>
            <person name="Takaki Y."/>
            <person name="Nishi S."/>
            <person name="Hori S."/>
            <person name="Arai W."/>
            <person name="Tsubouchi T."/>
            <person name="Morono Y."/>
            <person name="Uchiyama I."/>
            <person name="Ito T."/>
            <person name="Fujiyama A."/>
            <person name="Inagaki F."/>
            <person name="Takami H."/>
        </authorList>
    </citation>
    <scope>NUCLEOTIDE SEQUENCE</scope>
    <source>
        <strain evidence="1">Expedition CK06-06</strain>
    </source>
</reference>
<comment type="caution">
    <text evidence="1">The sequence shown here is derived from an EMBL/GenBank/DDBJ whole genome shotgun (WGS) entry which is preliminary data.</text>
</comment>
<organism evidence="1">
    <name type="scientific">marine sediment metagenome</name>
    <dbReference type="NCBI Taxonomy" id="412755"/>
    <lineage>
        <taxon>unclassified sequences</taxon>
        <taxon>metagenomes</taxon>
        <taxon>ecological metagenomes</taxon>
    </lineage>
</organism>
<feature type="non-terminal residue" evidence="1">
    <location>
        <position position="162"/>
    </location>
</feature>
<evidence type="ECO:0008006" key="2">
    <source>
        <dbReference type="Google" id="ProtNLM"/>
    </source>
</evidence>
<dbReference type="PANTHER" id="PTHR34001">
    <property type="entry name" value="BLL7405 PROTEIN"/>
    <property type="match status" value="1"/>
</dbReference>
<proteinExistence type="predicted"/>
<dbReference type="PANTHER" id="PTHR34001:SF3">
    <property type="entry name" value="BLL7405 PROTEIN"/>
    <property type="match status" value="1"/>
</dbReference>
<dbReference type="EMBL" id="BARS01056474">
    <property type="protein sequence ID" value="GAG43126.1"/>
    <property type="molecule type" value="Genomic_DNA"/>
</dbReference>
<accession>X0Z3F3</accession>
<evidence type="ECO:0000313" key="1">
    <source>
        <dbReference type="EMBL" id="GAG43126.1"/>
    </source>
</evidence>
<sequence>MGGNFSTLSKVACAAAGFLAVSLFPVSAFAGGGDDGYKGSPAPAGRTIWEGMHLGIHGGYADSDYGVGQTTPASPLATIRDSDDGFTGGFLYGSSWQFGNLVLGTDSAYSFGDNQTGLNVAANASSAKAEVEWSSETRARAGFLVQPNTLIYGTVGVAFASV</sequence>
<protein>
    <recommendedName>
        <fullName evidence="2">Outer membrane protein beta-barrel domain-containing protein</fullName>
    </recommendedName>
</protein>
<dbReference type="InterPro" id="IPR011250">
    <property type="entry name" value="OMP/PagP_B-barrel"/>
</dbReference>
<dbReference type="SUPFAM" id="SSF56925">
    <property type="entry name" value="OMPA-like"/>
    <property type="match status" value="1"/>
</dbReference>
<dbReference type="InterPro" id="IPR051692">
    <property type="entry name" value="OMP-like"/>
</dbReference>
<dbReference type="AlphaFoldDB" id="X0Z3F3"/>
<name>X0Z3F3_9ZZZZ</name>